<dbReference type="AlphaFoldDB" id="A0A8C7WHI9"/>
<keyword evidence="4" id="KW-0206">Cytoskeleton</keyword>
<reference evidence="7" key="2">
    <citation type="submission" date="2025-08" db="UniProtKB">
        <authorList>
            <consortium name="Ensembl"/>
        </authorList>
    </citation>
    <scope>IDENTIFICATION</scope>
</reference>
<dbReference type="PANTHER" id="PTHR23170:SF2">
    <property type="entry name" value="CENTROSOMAL PROTEIN OF 83 KDA"/>
    <property type="match status" value="1"/>
</dbReference>
<dbReference type="GO" id="GO:0005813">
    <property type="term" value="C:centrosome"/>
    <property type="evidence" value="ECO:0007669"/>
    <property type="project" value="UniProtKB-SubCell"/>
</dbReference>
<evidence type="ECO:0000256" key="1">
    <source>
        <dbReference type="ARBA" id="ARBA00004300"/>
    </source>
</evidence>
<sequence>MEGPVRERFNKLEGETEKYRSEYNKLRYDYTFLKSEFDRQREESAHILEEKIRFDAEVSRLERDRAELMAQYQGTDPSRDCKRIESLLREKAQLHLHLKGLEADVAELRAQRDNSGQQAENVQHIQVRQFVESQAAAKSLEAERQSLRLQSERLGSELQLSHEQNTQLTGRLHKTERGQHSHLPGKHSHKLELANVKPECARSRGEVERERGALQGQREGMQSDVVLKGMVERQKEVLAEREGELVRRVQAARDEEYHKTATVHEEKFVLEDSLAELEQQRALQDAAGHTQKEECEERLHGAQLGEESAHKELQNLRLVRGVALPNQELGLQLGTLSHSEAELLESNQCLRETLERAREDLRSAHSQAERTQHEAERLVEERRVEGFEEKNKLQERDAELQEKYGLAKEKLQRAALAQKKRKNMTENKEKRYQDKIQLLEAKMAELELQTSSAKKYVYFLTVCVLRPVCVFLLSRPSFTEEHALLNRRLKELQRRHSEFRRLHSRPRTRPYLHPRTWV</sequence>
<dbReference type="GO" id="GO:0060271">
    <property type="term" value="P:cilium assembly"/>
    <property type="evidence" value="ECO:0007669"/>
    <property type="project" value="TreeGrafter"/>
</dbReference>
<dbReference type="GO" id="GO:0005814">
    <property type="term" value="C:centriole"/>
    <property type="evidence" value="ECO:0007669"/>
    <property type="project" value="TreeGrafter"/>
</dbReference>
<feature type="coiled-coil region" evidence="5">
    <location>
        <begin position="51"/>
        <end position="157"/>
    </location>
</feature>
<feature type="coiled-coil region" evidence="5">
    <location>
        <begin position="340"/>
        <end position="449"/>
    </location>
</feature>
<dbReference type="PANTHER" id="PTHR23170">
    <property type="entry name" value="NY-REN-58 ANTIGEN"/>
    <property type="match status" value="1"/>
</dbReference>
<feature type="compositionally biased region" description="Basic and acidic residues" evidence="6">
    <location>
        <begin position="199"/>
        <end position="212"/>
    </location>
</feature>
<comment type="subcellular location">
    <subcellularLocation>
        <location evidence="1">Cytoplasm</location>
        <location evidence="1">Cytoskeleton</location>
        <location evidence="1">Microtubule organizing center</location>
        <location evidence="1">Centrosome</location>
    </subcellularLocation>
</comment>
<feature type="region of interest" description="Disordered" evidence="6">
    <location>
        <begin position="199"/>
        <end position="219"/>
    </location>
</feature>
<evidence type="ECO:0000256" key="6">
    <source>
        <dbReference type="SAM" id="MobiDB-lite"/>
    </source>
</evidence>
<dbReference type="GeneTree" id="ENSGT00940000154003"/>
<keyword evidence="3 5" id="KW-0175">Coiled coil</keyword>
<proteinExistence type="predicted"/>
<keyword evidence="8" id="KW-1185">Reference proteome</keyword>
<dbReference type="GO" id="GO:0005794">
    <property type="term" value="C:Golgi apparatus"/>
    <property type="evidence" value="ECO:0007669"/>
    <property type="project" value="TreeGrafter"/>
</dbReference>
<reference evidence="7" key="3">
    <citation type="submission" date="2025-09" db="UniProtKB">
        <authorList>
            <consortium name="Ensembl"/>
        </authorList>
    </citation>
    <scope>IDENTIFICATION</scope>
</reference>
<dbReference type="GO" id="GO:0097539">
    <property type="term" value="C:ciliary transition fiber"/>
    <property type="evidence" value="ECO:0007669"/>
    <property type="project" value="TreeGrafter"/>
</dbReference>
<dbReference type="GO" id="GO:0051660">
    <property type="term" value="P:establishment of centrosome localization"/>
    <property type="evidence" value="ECO:0007669"/>
    <property type="project" value="TreeGrafter"/>
</dbReference>
<organism evidence="7 8">
    <name type="scientific">Oncorhynchus mykiss</name>
    <name type="common">Rainbow trout</name>
    <name type="synonym">Salmo gairdneri</name>
    <dbReference type="NCBI Taxonomy" id="8022"/>
    <lineage>
        <taxon>Eukaryota</taxon>
        <taxon>Metazoa</taxon>
        <taxon>Chordata</taxon>
        <taxon>Craniata</taxon>
        <taxon>Vertebrata</taxon>
        <taxon>Euteleostomi</taxon>
        <taxon>Actinopterygii</taxon>
        <taxon>Neopterygii</taxon>
        <taxon>Teleostei</taxon>
        <taxon>Protacanthopterygii</taxon>
        <taxon>Salmoniformes</taxon>
        <taxon>Salmonidae</taxon>
        <taxon>Salmoninae</taxon>
        <taxon>Oncorhynchus</taxon>
    </lineage>
</organism>
<dbReference type="InterPro" id="IPR052116">
    <property type="entry name" value="Centro_Cilium_Assembly"/>
</dbReference>
<dbReference type="Proteomes" id="UP000694395">
    <property type="component" value="Chromosome 15"/>
</dbReference>
<name>A0A8C7WHI9_ONCMY</name>
<evidence type="ECO:0000256" key="4">
    <source>
        <dbReference type="ARBA" id="ARBA00023212"/>
    </source>
</evidence>
<evidence type="ECO:0000256" key="3">
    <source>
        <dbReference type="ARBA" id="ARBA00023054"/>
    </source>
</evidence>
<reference evidence="7" key="1">
    <citation type="submission" date="2020-07" db="EMBL/GenBank/DDBJ databases">
        <title>A long reads based de novo assembly of the rainbow trout Arlee double haploid line genome.</title>
        <authorList>
            <person name="Gao G."/>
            <person name="Palti Y."/>
        </authorList>
    </citation>
    <scope>NUCLEOTIDE SEQUENCE [LARGE SCALE GENOMIC DNA]</scope>
</reference>
<feature type="coiled-coil region" evidence="5">
    <location>
        <begin position="475"/>
        <end position="502"/>
    </location>
</feature>
<evidence type="ECO:0000313" key="7">
    <source>
        <dbReference type="Ensembl" id="ENSOMYP00000095149.2"/>
    </source>
</evidence>
<evidence type="ECO:0000256" key="2">
    <source>
        <dbReference type="ARBA" id="ARBA00022490"/>
    </source>
</evidence>
<keyword evidence="2" id="KW-0963">Cytoplasm</keyword>
<dbReference type="Ensembl" id="ENSOMYT00000103413.2">
    <property type="protein sequence ID" value="ENSOMYP00000095149.2"/>
    <property type="gene ID" value="ENSOMYG00000043396.2"/>
</dbReference>
<evidence type="ECO:0000256" key="5">
    <source>
        <dbReference type="SAM" id="Coils"/>
    </source>
</evidence>
<evidence type="ECO:0000313" key="8">
    <source>
        <dbReference type="Proteomes" id="UP000694395"/>
    </source>
</evidence>
<protein>
    <submittedName>
        <fullName evidence="7">Centrosomal protein 83</fullName>
    </submittedName>
</protein>
<accession>A0A8C7WHI9</accession>